<feature type="region of interest" description="Disordered" evidence="3">
    <location>
        <begin position="33"/>
        <end position="60"/>
    </location>
</feature>
<dbReference type="SMART" id="SM00674">
    <property type="entry name" value="CENPB"/>
    <property type="match status" value="1"/>
</dbReference>
<feature type="domain" description="HTH CENPB-type" evidence="4">
    <location>
        <begin position="139"/>
        <end position="209"/>
    </location>
</feature>
<keyword evidence="6" id="KW-1185">Reference proteome</keyword>
<evidence type="ECO:0000313" key="5">
    <source>
        <dbReference type="EMBL" id="EAQ88443.1"/>
    </source>
</evidence>
<dbReference type="PROSITE" id="PS51253">
    <property type="entry name" value="HTH_CENPB"/>
    <property type="match status" value="1"/>
</dbReference>
<dbReference type="GO" id="GO:0005634">
    <property type="term" value="C:nucleus"/>
    <property type="evidence" value="ECO:0007669"/>
    <property type="project" value="TreeGrafter"/>
</dbReference>
<dbReference type="eggNOG" id="ENOG502RJ18">
    <property type="taxonomic scope" value="Eukaryota"/>
</dbReference>
<dbReference type="PANTHER" id="PTHR19303">
    <property type="entry name" value="TRANSPOSON"/>
    <property type="match status" value="1"/>
</dbReference>
<evidence type="ECO:0000259" key="4">
    <source>
        <dbReference type="PROSITE" id="PS51253"/>
    </source>
</evidence>
<evidence type="ECO:0000256" key="2">
    <source>
        <dbReference type="ARBA" id="ARBA00023242"/>
    </source>
</evidence>
<evidence type="ECO:0000256" key="1">
    <source>
        <dbReference type="ARBA" id="ARBA00023125"/>
    </source>
</evidence>
<dbReference type="PANTHER" id="PTHR19303:SF74">
    <property type="entry name" value="POGO TRANSPOSABLE ELEMENT WITH KRAB DOMAIN"/>
    <property type="match status" value="1"/>
</dbReference>
<dbReference type="InParanoid" id="Q2GZI4"/>
<gene>
    <name evidence="5" type="ORF">CHGG_05062</name>
</gene>
<dbReference type="SUPFAM" id="SSF46689">
    <property type="entry name" value="Homeodomain-like"/>
    <property type="match status" value="2"/>
</dbReference>
<dbReference type="Proteomes" id="UP000001056">
    <property type="component" value="Unassembled WGS sequence"/>
</dbReference>
<name>Q2GZI4_CHAGB</name>
<evidence type="ECO:0000256" key="3">
    <source>
        <dbReference type="SAM" id="MobiDB-lite"/>
    </source>
</evidence>
<dbReference type="InterPro" id="IPR006600">
    <property type="entry name" value="HTH_CenpB_DNA-bd_dom"/>
</dbReference>
<dbReference type="Pfam" id="PF03221">
    <property type="entry name" value="HTH_Tnp_Tc5"/>
    <property type="match status" value="1"/>
</dbReference>
<keyword evidence="1" id="KW-0238">DNA-binding</keyword>
<dbReference type="RefSeq" id="XP_001224276.1">
    <property type="nucleotide sequence ID" value="XM_001224275.1"/>
</dbReference>
<dbReference type="EMBL" id="CH408032">
    <property type="protein sequence ID" value="EAQ88443.1"/>
    <property type="molecule type" value="Genomic_DNA"/>
</dbReference>
<dbReference type="InterPro" id="IPR007889">
    <property type="entry name" value="HTH_Psq"/>
</dbReference>
<reference evidence="6" key="1">
    <citation type="journal article" date="2015" name="Genome Announc.">
        <title>Draft genome sequence of the cellulolytic fungus Chaetomium globosum.</title>
        <authorList>
            <person name="Cuomo C.A."/>
            <person name="Untereiner W.A."/>
            <person name="Ma L.-J."/>
            <person name="Grabherr M."/>
            <person name="Birren B.W."/>
        </authorList>
    </citation>
    <scope>NUCLEOTIDE SEQUENCE [LARGE SCALE GENOMIC DNA]</scope>
    <source>
        <strain evidence="6">ATCC 6205 / CBS 148.51 / DSM 1962 / NBRC 6347 / NRRL 1970</strain>
    </source>
</reference>
<dbReference type="GeneID" id="4392643"/>
<dbReference type="GO" id="GO:0003677">
    <property type="term" value="F:DNA binding"/>
    <property type="evidence" value="ECO:0007669"/>
    <property type="project" value="UniProtKB-KW"/>
</dbReference>
<accession>Q2GZI4</accession>
<evidence type="ECO:0000313" key="6">
    <source>
        <dbReference type="Proteomes" id="UP000001056"/>
    </source>
</evidence>
<sequence>MDSNTWFAQIEQIMQAKKALAKQLEPSEKSLTPAIAHSTSRTPSSPEFLPNHPSSRPRSNHNNLVNLNWSKIHKFDIVSIAGSRDFMMAKKYTEENLQKAISAIRNGSMSVRKAAEEWGVPPSTIQSRIKKGVRPKGEYEATVLQQLSPTQEKHLAAWITIQEDLGVPVSHRQIRLFADRILQANGSSETVGNGWLPRFFKRHPEVKTKKAKRVDYKRIEGATTEVIRTWFEKLVLPAIEDMLPEHRGNMDELGVMEGMGTNGLCVGRQETRVAIAKSPENRIWITIIECITAAGQSLPPCPLKNSYRRYLNDIILQRNGLPLNKQDFIVAYARAREDLMYSKNVRSGWEASGLWPLNIEKPLASRFVDVGQPRQVSTPRKRRHR</sequence>
<protein>
    <recommendedName>
        <fullName evidence="4">HTH CENPB-type domain-containing protein</fullName>
    </recommendedName>
</protein>
<dbReference type="AlphaFoldDB" id="Q2GZI4"/>
<dbReference type="VEuPathDB" id="FungiDB:CHGG_05062"/>
<dbReference type="HOGENOM" id="CLU_717633_0_0_1"/>
<dbReference type="Gene3D" id="1.10.10.60">
    <property type="entry name" value="Homeodomain-like"/>
    <property type="match status" value="2"/>
</dbReference>
<keyword evidence="2" id="KW-0539">Nucleus</keyword>
<dbReference type="InterPro" id="IPR050863">
    <property type="entry name" value="CenT-Element_Derived"/>
</dbReference>
<dbReference type="OrthoDB" id="5396311at2759"/>
<dbReference type="STRING" id="306901.Q2GZI4"/>
<organism evidence="5 6">
    <name type="scientific">Chaetomium globosum (strain ATCC 6205 / CBS 148.51 / DSM 1962 / NBRC 6347 / NRRL 1970)</name>
    <name type="common">Soil fungus</name>
    <dbReference type="NCBI Taxonomy" id="306901"/>
    <lineage>
        <taxon>Eukaryota</taxon>
        <taxon>Fungi</taxon>
        <taxon>Dikarya</taxon>
        <taxon>Ascomycota</taxon>
        <taxon>Pezizomycotina</taxon>
        <taxon>Sordariomycetes</taxon>
        <taxon>Sordariomycetidae</taxon>
        <taxon>Sordariales</taxon>
        <taxon>Chaetomiaceae</taxon>
        <taxon>Chaetomium</taxon>
    </lineage>
</organism>
<dbReference type="InterPro" id="IPR009057">
    <property type="entry name" value="Homeodomain-like_sf"/>
</dbReference>
<proteinExistence type="predicted"/>
<dbReference type="Pfam" id="PF05225">
    <property type="entry name" value="HTH_psq"/>
    <property type="match status" value="1"/>
</dbReference>